<dbReference type="AlphaFoldDB" id="A0A233SM37"/>
<dbReference type="GO" id="GO:0016705">
    <property type="term" value="F:oxidoreductase activity, acting on paired donors, with incorporation or reduction of molecular oxygen"/>
    <property type="evidence" value="ECO:0007669"/>
    <property type="project" value="InterPro"/>
</dbReference>
<keyword evidence="5 7" id="KW-0408">Iron</keyword>
<dbReference type="OrthoDB" id="4133219at2"/>
<evidence type="ECO:0000256" key="5">
    <source>
        <dbReference type="ARBA" id="ARBA00023004"/>
    </source>
</evidence>
<dbReference type="EMBL" id="MCGQ01000010">
    <property type="protein sequence ID" value="OXY96714.1"/>
    <property type="molecule type" value="Genomic_DNA"/>
</dbReference>
<dbReference type="FunFam" id="1.10.630.10:FF:000018">
    <property type="entry name" value="Cytochrome P450 monooxygenase"/>
    <property type="match status" value="1"/>
</dbReference>
<comment type="caution">
    <text evidence="8">The sequence shown here is derived from an EMBL/GenBank/DDBJ whole genome shotgun (WGS) entry which is preliminary data.</text>
</comment>
<accession>A0A233SM37</accession>
<organism evidence="8 9">
    <name type="scientific">Streptomyces diastatochromogenes</name>
    <dbReference type="NCBI Taxonomy" id="42236"/>
    <lineage>
        <taxon>Bacteria</taxon>
        <taxon>Bacillati</taxon>
        <taxon>Actinomycetota</taxon>
        <taxon>Actinomycetes</taxon>
        <taxon>Kitasatosporales</taxon>
        <taxon>Streptomycetaceae</taxon>
        <taxon>Streptomyces</taxon>
    </lineage>
</organism>
<dbReference type="PANTHER" id="PTHR46696">
    <property type="entry name" value="P450, PUTATIVE (EUROFUNG)-RELATED"/>
    <property type="match status" value="1"/>
</dbReference>
<dbReference type="PANTHER" id="PTHR46696:SF1">
    <property type="entry name" value="CYTOCHROME P450 YJIB-RELATED"/>
    <property type="match status" value="1"/>
</dbReference>
<evidence type="ECO:0000256" key="3">
    <source>
        <dbReference type="ARBA" id="ARBA00022723"/>
    </source>
</evidence>
<reference evidence="8 9" key="1">
    <citation type="submission" date="2016-07" db="EMBL/GenBank/DDBJ databases">
        <title>Draft genome of Streptomyces diastatochromogenes.</title>
        <authorList>
            <person name="Podduturi R."/>
            <person name="Lukassen M.B."/>
            <person name="Clausen N."/>
            <person name="Nielsen J.L."/>
            <person name="Jorgensen N.O."/>
        </authorList>
    </citation>
    <scope>NUCLEOTIDE SEQUENCE [LARGE SCALE GENOMIC DNA]</scope>
    <source>
        <strain evidence="8 9">DSM 40608</strain>
    </source>
</reference>
<evidence type="ECO:0000256" key="4">
    <source>
        <dbReference type="ARBA" id="ARBA00023002"/>
    </source>
</evidence>
<keyword evidence="4 7" id="KW-0560">Oxidoreductase</keyword>
<evidence type="ECO:0000256" key="2">
    <source>
        <dbReference type="ARBA" id="ARBA00022617"/>
    </source>
</evidence>
<dbReference type="PROSITE" id="PS00086">
    <property type="entry name" value="CYTOCHROME_P450"/>
    <property type="match status" value="1"/>
</dbReference>
<evidence type="ECO:0000313" key="8">
    <source>
        <dbReference type="EMBL" id="OXY96714.1"/>
    </source>
</evidence>
<dbReference type="PRINTS" id="PR00385">
    <property type="entry name" value="P450"/>
</dbReference>
<keyword evidence="9" id="KW-1185">Reference proteome</keyword>
<proteinExistence type="inferred from homology"/>
<protein>
    <recommendedName>
        <fullName evidence="10">Cytochrome</fullName>
    </recommendedName>
</protein>
<dbReference type="GO" id="GO:0020037">
    <property type="term" value="F:heme binding"/>
    <property type="evidence" value="ECO:0007669"/>
    <property type="project" value="InterPro"/>
</dbReference>
<name>A0A233SM37_STRDA</name>
<keyword evidence="3 7" id="KW-0479">Metal-binding</keyword>
<dbReference type="SUPFAM" id="SSF48264">
    <property type="entry name" value="Cytochrome P450"/>
    <property type="match status" value="1"/>
</dbReference>
<dbReference type="InterPro" id="IPR001128">
    <property type="entry name" value="Cyt_P450"/>
</dbReference>
<dbReference type="GO" id="GO:0005506">
    <property type="term" value="F:iron ion binding"/>
    <property type="evidence" value="ECO:0007669"/>
    <property type="project" value="InterPro"/>
</dbReference>
<dbReference type="Pfam" id="PF00067">
    <property type="entry name" value="p450"/>
    <property type="match status" value="2"/>
</dbReference>
<evidence type="ECO:0000256" key="1">
    <source>
        <dbReference type="ARBA" id="ARBA00010617"/>
    </source>
</evidence>
<sequence length="397" mass="44390">MSECEQQLPEWPMARSCPYAPPDAYAGLRKEPPVRVRIRGGEAWLVTRHADVRQVLNDNRFSADDQQPGFPIRIQLPPEPGVMSFNRMDDPEHGRLRRMAMTEFTARRTRALRPEVELLVGQLLDELEKGPNPVDLVEHFAVRLPSLVIARMLGVPEEDEATFTEQSQVILSQDATPEETYGAFVEMTRFLDRLAAQRTADPQDDLISRLATRYVASGELSHQELVAMARFFLVAGHETSAHQISLSVLSLLRDPAQLAELRADPALFKPAVEELLRYWSISQDNQVRAAVADVELSGAHIRKGEGVIVAIPGANHDESVYPDPDRLDIHRNASGHLAFGFGAHLCPGASLARMELEVCLSLLFARFPGLRLAVPVDDVRFRENTLVYGLEELPVTW</sequence>
<dbReference type="InterPro" id="IPR017972">
    <property type="entry name" value="Cyt_P450_CS"/>
</dbReference>
<gene>
    <name evidence="8" type="ORF">BEK98_10870</name>
</gene>
<dbReference type="InterPro" id="IPR002397">
    <property type="entry name" value="Cyt_P450_B"/>
</dbReference>
<keyword evidence="6 7" id="KW-0503">Monooxygenase</keyword>
<evidence type="ECO:0000256" key="7">
    <source>
        <dbReference type="RuleBase" id="RU000461"/>
    </source>
</evidence>
<dbReference type="PRINTS" id="PR00359">
    <property type="entry name" value="BP450"/>
</dbReference>
<dbReference type="CDD" id="cd11030">
    <property type="entry name" value="CYP105-like"/>
    <property type="match status" value="1"/>
</dbReference>
<evidence type="ECO:0008006" key="10">
    <source>
        <dbReference type="Google" id="ProtNLM"/>
    </source>
</evidence>
<dbReference type="RefSeq" id="WP_094216281.1">
    <property type="nucleotide sequence ID" value="NZ_MCGQ01000010.1"/>
</dbReference>
<dbReference type="Proteomes" id="UP000215483">
    <property type="component" value="Unassembled WGS sequence"/>
</dbReference>
<dbReference type="Gene3D" id="1.10.630.10">
    <property type="entry name" value="Cytochrome P450"/>
    <property type="match status" value="1"/>
</dbReference>
<keyword evidence="2 7" id="KW-0349">Heme</keyword>
<dbReference type="GO" id="GO:0004497">
    <property type="term" value="F:monooxygenase activity"/>
    <property type="evidence" value="ECO:0007669"/>
    <property type="project" value="UniProtKB-KW"/>
</dbReference>
<evidence type="ECO:0000256" key="6">
    <source>
        <dbReference type="ARBA" id="ARBA00023033"/>
    </source>
</evidence>
<comment type="similarity">
    <text evidence="1 7">Belongs to the cytochrome P450 family.</text>
</comment>
<evidence type="ECO:0000313" key="9">
    <source>
        <dbReference type="Proteomes" id="UP000215483"/>
    </source>
</evidence>
<dbReference type="InterPro" id="IPR036396">
    <property type="entry name" value="Cyt_P450_sf"/>
</dbReference>